<dbReference type="AlphaFoldDB" id="A0AAD5UKN0"/>
<evidence type="ECO:0000313" key="3">
    <source>
        <dbReference type="Proteomes" id="UP001210925"/>
    </source>
</evidence>
<dbReference type="PANTHER" id="PTHR14881">
    <property type="entry name" value="LISH DOMAIN-CONTAINING PROTEIN ARMC9"/>
    <property type="match status" value="1"/>
</dbReference>
<dbReference type="Pfam" id="PF23138">
    <property type="entry name" value="CTLH_Armc9"/>
    <property type="match status" value="1"/>
</dbReference>
<dbReference type="PANTHER" id="PTHR14881:SF4">
    <property type="entry name" value="LISH DOMAIN-CONTAINING PROTEIN ARMC9"/>
    <property type="match status" value="1"/>
</dbReference>
<accession>A0AAD5UKN0</accession>
<evidence type="ECO:0000259" key="1">
    <source>
        <dbReference type="Pfam" id="PF23138"/>
    </source>
</evidence>
<reference evidence="2" key="1">
    <citation type="submission" date="2020-05" db="EMBL/GenBank/DDBJ databases">
        <title>Phylogenomic resolution of chytrid fungi.</title>
        <authorList>
            <person name="Stajich J.E."/>
            <person name="Amses K."/>
            <person name="Simmons R."/>
            <person name="Seto K."/>
            <person name="Myers J."/>
            <person name="Bonds A."/>
            <person name="Quandt C.A."/>
            <person name="Barry K."/>
            <person name="Liu P."/>
            <person name="Grigoriev I."/>
            <person name="Longcore J.E."/>
            <person name="James T.Y."/>
        </authorList>
    </citation>
    <scope>NUCLEOTIDE SEQUENCE</scope>
    <source>
        <strain evidence="2">PLAUS21</strain>
    </source>
</reference>
<comment type="caution">
    <text evidence="2">The sequence shown here is derived from an EMBL/GenBank/DDBJ whole genome shotgun (WGS) entry which is preliminary data.</text>
</comment>
<gene>
    <name evidence="2" type="ORF">HK103_001210</name>
</gene>
<evidence type="ECO:0000313" key="2">
    <source>
        <dbReference type="EMBL" id="KAJ3260134.1"/>
    </source>
</evidence>
<keyword evidence="3" id="KW-1185">Reference proteome</keyword>
<dbReference type="GO" id="GO:0036064">
    <property type="term" value="C:ciliary basal body"/>
    <property type="evidence" value="ECO:0007669"/>
    <property type="project" value="InterPro"/>
</dbReference>
<proteinExistence type="predicted"/>
<sequence>MIGGDWAGQPDYLQYYALPYLPDPTSHPSFKDLFAPEWKSILLSNLTGFINGLLPTTTPALVTLIRNKDLKETPQTKVIVDHQKEEMLEGKLQDLRVIDTKIDGLSTIDFCCFRASVNANRRY</sequence>
<organism evidence="2 3">
    <name type="scientific">Boothiomyces macroporosus</name>
    <dbReference type="NCBI Taxonomy" id="261099"/>
    <lineage>
        <taxon>Eukaryota</taxon>
        <taxon>Fungi</taxon>
        <taxon>Fungi incertae sedis</taxon>
        <taxon>Chytridiomycota</taxon>
        <taxon>Chytridiomycota incertae sedis</taxon>
        <taxon>Chytridiomycetes</taxon>
        <taxon>Rhizophydiales</taxon>
        <taxon>Terramycetaceae</taxon>
        <taxon>Boothiomyces</taxon>
    </lineage>
</organism>
<dbReference type="Proteomes" id="UP001210925">
    <property type="component" value="Unassembled WGS sequence"/>
</dbReference>
<dbReference type="GO" id="GO:0005814">
    <property type="term" value="C:centriole"/>
    <property type="evidence" value="ECO:0007669"/>
    <property type="project" value="TreeGrafter"/>
</dbReference>
<feature type="domain" description="ARMC9 CTLH-like" evidence="1">
    <location>
        <begin position="8"/>
        <end position="54"/>
    </location>
</feature>
<dbReference type="GO" id="GO:0097542">
    <property type="term" value="C:ciliary tip"/>
    <property type="evidence" value="ECO:0007669"/>
    <property type="project" value="TreeGrafter"/>
</dbReference>
<dbReference type="InterPro" id="IPR056327">
    <property type="entry name" value="ARMC9_CTLH-like_dom"/>
</dbReference>
<dbReference type="InterPro" id="IPR040369">
    <property type="entry name" value="ARMC9"/>
</dbReference>
<name>A0AAD5UKN0_9FUNG</name>
<dbReference type="EMBL" id="JADGKB010000013">
    <property type="protein sequence ID" value="KAJ3260134.1"/>
    <property type="molecule type" value="Genomic_DNA"/>
</dbReference>
<protein>
    <recommendedName>
        <fullName evidence="1">ARMC9 CTLH-like domain-containing protein</fullName>
    </recommendedName>
</protein>
<dbReference type="GO" id="GO:0060271">
    <property type="term" value="P:cilium assembly"/>
    <property type="evidence" value="ECO:0007669"/>
    <property type="project" value="InterPro"/>
</dbReference>